<dbReference type="GO" id="GO:0042729">
    <property type="term" value="C:DASH complex"/>
    <property type="evidence" value="ECO:0007669"/>
    <property type="project" value="InterPro"/>
</dbReference>
<evidence type="ECO:0000256" key="11">
    <source>
        <dbReference type="ARBA" id="ARBA00022838"/>
    </source>
</evidence>
<accession>A0A1R3RVR5</accession>
<evidence type="ECO:0000256" key="10">
    <source>
        <dbReference type="ARBA" id="ARBA00022829"/>
    </source>
</evidence>
<dbReference type="OMA" id="TRRGTMF"/>
<dbReference type="STRING" id="602072.A0A1R3RVR5"/>
<evidence type="ECO:0000256" key="13">
    <source>
        <dbReference type="ARBA" id="ARBA00023212"/>
    </source>
</evidence>
<comment type="subcellular location">
    <subcellularLocation>
        <location evidence="3">Chromosome</location>
        <location evidence="3">Centromere</location>
        <location evidence="3">Kinetochore</location>
    </subcellularLocation>
    <subcellularLocation>
        <location evidence="2">Cytoplasm</location>
        <location evidence="2">Cytoskeleton</location>
        <location evidence="2">Spindle</location>
    </subcellularLocation>
    <subcellularLocation>
        <location evidence="1">Nucleus</location>
    </subcellularLocation>
</comment>
<reference evidence="22" key="1">
    <citation type="journal article" date="2017" name="Genome Biol.">
        <title>Comparative genomics reveals high biological diversity and specific adaptations in the industrially and medically important fungal genus Aspergillus.</title>
        <authorList>
            <person name="de Vries R.P."/>
            <person name="Riley R."/>
            <person name="Wiebenga A."/>
            <person name="Aguilar-Osorio G."/>
            <person name="Amillis S."/>
            <person name="Uchima C.A."/>
            <person name="Anderluh G."/>
            <person name="Asadollahi M."/>
            <person name="Askin M."/>
            <person name="Barry K."/>
            <person name="Battaglia E."/>
            <person name="Bayram O."/>
            <person name="Benocci T."/>
            <person name="Braus-Stromeyer S.A."/>
            <person name="Caldana C."/>
            <person name="Canovas D."/>
            <person name="Cerqueira G.C."/>
            <person name="Chen F."/>
            <person name="Chen W."/>
            <person name="Choi C."/>
            <person name="Clum A."/>
            <person name="Dos Santos R.A."/>
            <person name="Damasio A.R."/>
            <person name="Diallinas G."/>
            <person name="Emri T."/>
            <person name="Fekete E."/>
            <person name="Flipphi M."/>
            <person name="Freyberg S."/>
            <person name="Gallo A."/>
            <person name="Gournas C."/>
            <person name="Habgood R."/>
            <person name="Hainaut M."/>
            <person name="Harispe M.L."/>
            <person name="Henrissat B."/>
            <person name="Hilden K.S."/>
            <person name="Hope R."/>
            <person name="Hossain A."/>
            <person name="Karabika E."/>
            <person name="Karaffa L."/>
            <person name="Karanyi Z."/>
            <person name="Krasevec N."/>
            <person name="Kuo A."/>
            <person name="Kusch H."/>
            <person name="LaButti K."/>
            <person name="Lagendijk E.L."/>
            <person name="Lapidus A."/>
            <person name="Levasseur A."/>
            <person name="Lindquist E."/>
            <person name="Lipzen A."/>
            <person name="Logrieco A.F."/>
            <person name="MacCabe A."/>
            <person name="Maekelae M.R."/>
            <person name="Malavazi I."/>
            <person name="Melin P."/>
            <person name="Meyer V."/>
            <person name="Mielnichuk N."/>
            <person name="Miskei M."/>
            <person name="Molnar A.P."/>
            <person name="Mule G."/>
            <person name="Ngan C.Y."/>
            <person name="Orejas M."/>
            <person name="Orosz E."/>
            <person name="Ouedraogo J.P."/>
            <person name="Overkamp K.M."/>
            <person name="Park H.-S."/>
            <person name="Perrone G."/>
            <person name="Piumi F."/>
            <person name="Punt P.J."/>
            <person name="Ram A.F."/>
            <person name="Ramon A."/>
            <person name="Rauscher S."/>
            <person name="Record E."/>
            <person name="Riano-Pachon D.M."/>
            <person name="Robert V."/>
            <person name="Roehrig J."/>
            <person name="Ruller R."/>
            <person name="Salamov A."/>
            <person name="Salih N.S."/>
            <person name="Samson R.A."/>
            <person name="Sandor E."/>
            <person name="Sanguinetti M."/>
            <person name="Schuetze T."/>
            <person name="Sepcic K."/>
            <person name="Shelest E."/>
            <person name="Sherlock G."/>
            <person name="Sophianopoulou V."/>
            <person name="Squina F.M."/>
            <person name="Sun H."/>
            <person name="Susca A."/>
            <person name="Todd R.B."/>
            <person name="Tsang A."/>
            <person name="Unkles S.E."/>
            <person name="van de Wiele N."/>
            <person name="van Rossen-Uffink D."/>
            <person name="Oliveira J.V."/>
            <person name="Vesth T.C."/>
            <person name="Visser J."/>
            <person name="Yu J.-H."/>
            <person name="Zhou M."/>
            <person name="Andersen M.R."/>
            <person name="Archer D.B."/>
            <person name="Baker S.E."/>
            <person name="Benoit I."/>
            <person name="Brakhage A.A."/>
            <person name="Braus G.H."/>
            <person name="Fischer R."/>
            <person name="Frisvad J.C."/>
            <person name="Goldman G.H."/>
            <person name="Houbraken J."/>
            <person name="Oakley B."/>
            <person name="Pocsi I."/>
            <person name="Scazzocchio C."/>
            <person name="Seiboth B."/>
            <person name="vanKuyk P.A."/>
            <person name="Wortman J."/>
            <person name="Dyer P.S."/>
            <person name="Grigoriev I.V."/>
        </authorList>
    </citation>
    <scope>NUCLEOTIDE SEQUENCE [LARGE SCALE GENOMIC DNA]</scope>
    <source>
        <strain evidence="22">ITEM 5010</strain>
    </source>
</reference>
<evidence type="ECO:0000256" key="16">
    <source>
        <dbReference type="ARBA" id="ARBA00023328"/>
    </source>
</evidence>
<evidence type="ECO:0000256" key="7">
    <source>
        <dbReference type="ARBA" id="ARBA00022618"/>
    </source>
</evidence>
<keyword evidence="16" id="KW-0137">Centromere</keyword>
<evidence type="ECO:0000256" key="2">
    <source>
        <dbReference type="ARBA" id="ARBA00004186"/>
    </source>
</evidence>
<keyword evidence="15" id="KW-0131">Cell cycle</keyword>
<evidence type="ECO:0000256" key="4">
    <source>
        <dbReference type="ARBA" id="ARBA00008491"/>
    </source>
</evidence>
<evidence type="ECO:0000256" key="18">
    <source>
        <dbReference type="ARBA" id="ARBA00044346"/>
    </source>
</evidence>
<evidence type="ECO:0000256" key="9">
    <source>
        <dbReference type="ARBA" id="ARBA00022776"/>
    </source>
</evidence>
<dbReference type="VEuPathDB" id="FungiDB:ASPCADRAFT_393992"/>
<keyword evidence="11" id="KW-0995">Kinetochore</keyword>
<feature type="coiled-coil region" evidence="19">
    <location>
        <begin position="166"/>
        <end position="239"/>
    </location>
</feature>
<dbReference type="EMBL" id="KV907495">
    <property type="protein sequence ID" value="OOF98552.1"/>
    <property type="molecule type" value="Genomic_DNA"/>
</dbReference>
<keyword evidence="22" id="KW-1185">Reference proteome</keyword>
<dbReference type="GO" id="GO:0005876">
    <property type="term" value="C:spindle microtubule"/>
    <property type="evidence" value="ECO:0007669"/>
    <property type="project" value="InterPro"/>
</dbReference>
<evidence type="ECO:0000256" key="19">
    <source>
        <dbReference type="SAM" id="Coils"/>
    </source>
</evidence>
<comment type="similarity">
    <text evidence="4">Belongs to the DASH complex SPC34 family.</text>
</comment>
<dbReference type="GO" id="GO:0008608">
    <property type="term" value="P:attachment of spindle microtubules to kinetochore"/>
    <property type="evidence" value="ECO:0007669"/>
    <property type="project" value="InterPro"/>
</dbReference>
<evidence type="ECO:0000256" key="12">
    <source>
        <dbReference type="ARBA" id="ARBA00023054"/>
    </source>
</evidence>
<protein>
    <recommendedName>
        <fullName evidence="17">DASH complex subunit SPC34</fullName>
    </recommendedName>
    <alternativeName>
        <fullName evidence="18">Outer kinetochore protein SPC34</fullName>
    </alternativeName>
</protein>
<evidence type="ECO:0000256" key="14">
    <source>
        <dbReference type="ARBA" id="ARBA00023242"/>
    </source>
</evidence>
<dbReference type="AlphaFoldDB" id="A0A1R3RVR5"/>
<keyword evidence="13" id="KW-0206">Cytoskeleton</keyword>
<evidence type="ECO:0000256" key="8">
    <source>
        <dbReference type="ARBA" id="ARBA00022701"/>
    </source>
</evidence>
<name>A0A1R3RVR5_ASPC5</name>
<dbReference type="GO" id="GO:0051301">
    <property type="term" value="P:cell division"/>
    <property type="evidence" value="ECO:0007669"/>
    <property type="project" value="UniProtKB-KW"/>
</dbReference>
<keyword evidence="7" id="KW-0132">Cell division</keyword>
<gene>
    <name evidence="21" type="ORF">ASPCADRAFT_393992</name>
</gene>
<keyword evidence="14" id="KW-0539">Nucleus</keyword>
<evidence type="ECO:0000313" key="21">
    <source>
        <dbReference type="EMBL" id="OOF98552.1"/>
    </source>
</evidence>
<evidence type="ECO:0000256" key="3">
    <source>
        <dbReference type="ARBA" id="ARBA00004629"/>
    </source>
</evidence>
<evidence type="ECO:0000256" key="15">
    <source>
        <dbReference type="ARBA" id="ARBA00023306"/>
    </source>
</evidence>
<organism evidence="21 22">
    <name type="scientific">Aspergillus carbonarius (strain ITEM 5010)</name>
    <dbReference type="NCBI Taxonomy" id="602072"/>
    <lineage>
        <taxon>Eukaryota</taxon>
        <taxon>Fungi</taxon>
        <taxon>Dikarya</taxon>
        <taxon>Ascomycota</taxon>
        <taxon>Pezizomycotina</taxon>
        <taxon>Eurotiomycetes</taxon>
        <taxon>Eurotiomycetidae</taxon>
        <taxon>Eurotiales</taxon>
        <taxon>Aspergillaceae</taxon>
        <taxon>Aspergillus</taxon>
        <taxon>Aspergillus subgen. Circumdati</taxon>
    </lineage>
</organism>
<evidence type="ECO:0000256" key="17">
    <source>
        <dbReference type="ARBA" id="ARBA00044112"/>
    </source>
</evidence>
<dbReference type="OrthoDB" id="10016597at2759"/>
<evidence type="ECO:0000256" key="1">
    <source>
        <dbReference type="ARBA" id="ARBA00004123"/>
    </source>
</evidence>
<sequence>MSLLESHLEQISLSSNAIAELPFPPPRIFTNALLGPHDITSLIRDTEAHERALFQTDPSVKSASSQRRATRRGTQFPQESEGESMASRIYSARNNKSQSAVARVLGSDMMEEIKRSAGTSSRGRGEVNVDVLLRGAEILCNVYPVAGAQEKIAGLRYRHELVTESINELEARVAKNAAELEKMSHSYGDDFDDYDGADPIQAEVVHVTDADLEREIAEIRELERKKRSLEARVNGMERDLGGLLG</sequence>
<keyword evidence="10" id="KW-0159">Chromosome partition</keyword>
<evidence type="ECO:0000256" key="5">
    <source>
        <dbReference type="ARBA" id="ARBA00022454"/>
    </source>
</evidence>
<feature type="compositionally biased region" description="Polar residues" evidence="20">
    <location>
        <begin position="56"/>
        <end position="78"/>
    </location>
</feature>
<evidence type="ECO:0000256" key="20">
    <source>
        <dbReference type="SAM" id="MobiDB-lite"/>
    </source>
</evidence>
<evidence type="ECO:0000313" key="22">
    <source>
        <dbReference type="Proteomes" id="UP000188318"/>
    </source>
</evidence>
<keyword evidence="5" id="KW-0158">Chromosome</keyword>
<keyword evidence="12 19" id="KW-0175">Coiled coil</keyword>
<dbReference type="Pfam" id="PF08657">
    <property type="entry name" value="DASH_Spc34"/>
    <property type="match status" value="2"/>
</dbReference>
<keyword evidence="6" id="KW-0963">Cytoplasm</keyword>
<feature type="region of interest" description="Disordered" evidence="20">
    <location>
        <begin position="53"/>
        <end position="94"/>
    </location>
</feature>
<evidence type="ECO:0000256" key="6">
    <source>
        <dbReference type="ARBA" id="ARBA00022490"/>
    </source>
</evidence>
<dbReference type="InterPro" id="IPR013966">
    <property type="entry name" value="Spc34"/>
</dbReference>
<dbReference type="Proteomes" id="UP000188318">
    <property type="component" value="Unassembled WGS sequence"/>
</dbReference>
<keyword evidence="8" id="KW-0493">Microtubule</keyword>
<proteinExistence type="inferred from homology"/>
<keyword evidence="9" id="KW-0498">Mitosis</keyword>